<feature type="region of interest" description="Disordered" evidence="1">
    <location>
        <begin position="1"/>
        <end position="88"/>
    </location>
</feature>
<dbReference type="Proteomes" id="UP000823775">
    <property type="component" value="Unassembled WGS sequence"/>
</dbReference>
<comment type="caution">
    <text evidence="2">The sequence shown here is derived from an EMBL/GenBank/DDBJ whole genome shotgun (WGS) entry which is preliminary data.</text>
</comment>
<accession>A0ABS8VGX3</accession>
<reference evidence="2 3" key="1">
    <citation type="journal article" date="2021" name="BMC Genomics">
        <title>Datura genome reveals duplications of psychoactive alkaloid biosynthetic genes and high mutation rate following tissue culture.</title>
        <authorList>
            <person name="Rajewski A."/>
            <person name="Carter-House D."/>
            <person name="Stajich J."/>
            <person name="Litt A."/>
        </authorList>
    </citation>
    <scope>NUCLEOTIDE SEQUENCE [LARGE SCALE GENOMIC DNA]</scope>
    <source>
        <strain evidence="2">AR-01</strain>
    </source>
</reference>
<keyword evidence="3" id="KW-1185">Reference proteome</keyword>
<sequence length="108" mass="11585">MPTSGSSQGNEHHHQFAAPRVSSSQSTMAMSSLIPSASMEPISEWAADNSRRTMHNRSVSEPDIGRTPRQVDSSKEASSSNTGSNESGVRDITLCRFVALAPSFSENC</sequence>
<organism evidence="2 3">
    <name type="scientific">Datura stramonium</name>
    <name type="common">Jimsonweed</name>
    <name type="synonym">Common thornapple</name>
    <dbReference type="NCBI Taxonomy" id="4076"/>
    <lineage>
        <taxon>Eukaryota</taxon>
        <taxon>Viridiplantae</taxon>
        <taxon>Streptophyta</taxon>
        <taxon>Embryophyta</taxon>
        <taxon>Tracheophyta</taxon>
        <taxon>Spermatophyta</taxon>
        <taxon>Magnoliopsida</taxon>
        <taxon>eudicotyledons</taxon>
        <taxon>Gunneridae</taxon>
        <taxon>Pentapetalae</taxon>
        <taxon>asterids</taxon>
        <taxon>lamiids</taxon>
        <taxon>Solanales</taxon>
        <taxon>Solanaceae</taxon>
        <taxon>Solanoideae</taxon>
        <taxon>Datureae</taxon>
        <taxon>Datura</taxon>
    </lineage>
</organism>
<gene>
    <name evidence="2" type="ORF">HAX54_036368</name>
</gene>
<evidence type="ECO:0000313" key="3">
    <source>
        <dbReference type="Proteomes" id="UP000823775"/>
    </source>
</evidence>
<feature type="compositionally biased region" description="Polar residues" evidence="1">
    <location>
        <begin position="76"/>
        <end position="87"/>
    </location>
</feature>
<dbReference type="PANTHER" id="PTHR13402:SF6">
    <property type="entry name" value="SECRETORY 16, ISOFORM I"/>
    <property type="match status" value="1"/>
</dbReference>
<dbReference type="PANTHER" id="PTHR13402">
    <property type="entry name" value="RGPR-RELATED"/>
    <property type="match status" value="1"/>
</dbReference>
<dbReference type="EMBL" id="JACEIK010004817">
    <property type="protein sequence ID" value="MCD9646496.1"/>
    <property type="molecule type" value="Genomic_DNA"/>
</dbReference>
<protein>
    <submittedName>
        <fullName evidence="2">Uncharacterized protein</fullName>
    </submittedName>
</protein>
<evidence type="ECO:0000313" key="2">
    <source>
        <dbReference type="EMBL" id="MCD9646496.1"/>
    </source>
</evidence>
<proteinExistence type="predicted"/>
<feature type="compositionally biased region" description="Low complexity" evidence="1">
    <location>
        <begin position="22"/>
        <end position="32"/>
    </location>
</feature>
<name>A0ABS8VGX3_DATST</name>
<evidence type="ECO:0000256" key="1">
    <source>
        <dbReference type="SAM" id="MobiDB-lite"/>
    </source>
</evidence>